<evidence type="ECO:0000313" key="2">
    <source>
        <dbReference type="EMBL" id="KAJ8061709.1"/>
    </source>
</evidence>
<evidence type="ECO:0000256" key="1">
    <source>
        <dbReference type="SAM" id="Phobius"/>
    </source>
</evidence>
<keyword evidence="1" id="KW-0472">Membrane</keyword>
<comment type="caution">
    <text evidence="2">The sequence shown here is derived from an EMBL/GenBank/DDBJ whole genome shotgun (WGS) entry which is preliminary data.</text>
</comment>
<keyword evidence="1" id="KW-0812">Transmembrane</keyword>
<dbReference type="AlphaFoldDB" id="A0A9X0AF68"/>
<evidence type="ECO:0000313" key="3">
    <source>
        <dbReference type="Proteomes" id="UP001152300"/>
    </source>
</evidence>
<sequence length="130" mass="14701">MGLGYDLYYKVEGRGVNIGAESRSFNYFFFLYFFFCSSNADHRGSFINVFRLAHVESLGCFFIAACWNGLFFILSETPSCIRRWQNKIPSSPNFIVPVASLLMMIDGSPLGGRVDVEKNLGRYPIPDTLS</sequence>
<dbReference type="EMBL" id="JAPEIS010000011">
    <property type="protein sequence ID" value="KAJ8061709.1"/>
    <property type="molecule type" value="Genomic_DNA"/>
</dbReference>
<gene>
    <name evidence="2" type="ORF">OCU04_009509</name>
</gene>
<proteinExistence type="predicted"/>
<accession>A0A9X0AF68</accession>
<dbReference type="Proteomes" id="UP001152300">
    <property type="component" value="Unassembled WGS sequence"/>
</dbReference>
<keyword evidence="1" id="KW-1133">Transmembrane helix</keyword>
<organism evidence="2 3">
    <name type="scientific">Sclerotinia nivalis</name>
    <dbReference type="NCBI Taxonomy" id="352851"/>
    <lineage>
        <taxon>Eukaryota</taxon>
        <taxon>Fungi</taxon>
        <taxon>Dikarya</taxon>
        <taxon>Ascomycota</taxon>
        <taxon>Pezizomycotina</taxon>
        <taxon>Leotiomycetes</taxon>
        <taxon>Helotiales</taxon>
        <taxon>Sclerotiniaceae</taxon>
        <taxon>Sclerotinia</taxon>
    </lineage>
</organism>
<name>A0A9X0AF68_9HELO</name>
<protein>
    <submittedName>
        <fullName evidence="2">Uncharacterized protein</fullName>
    </submittedName>
</protein>
<keyword evidence="3" id="KW-1185">Reference proteome</keyword>
<reference evidence="2" key="1">
    <citation type="submission" date="2022-11" db="EMBL/GenBank/DDBJ databases">
        <title>Genome Resource of Sclerotinia nivalis Strain SnTB1, a Plant Pathogen Isolated from American Ginseng.</title>
        <authorList>
            <person name="Fan S."/>
        </authorList>
    </citation>
    <scope>NUCLEOTIDE SEQUENCE</scope>
    <source>
        <strain evidence="2">SnTB1</strain>
    </source>
</reference>
<feature type="transmembrane region" description="Helical" evidence="1">
    <location>
        <begin position="52"/>
        <end position="74"/>
    </location>
</feature>